<keyword evidence="3 7" id="KW-0479">Metal-binding</keyword>
<evidence type="ECO:0000313" key="9">
    <source>
        <dbReference type="Proteomes" id="UP000236723"/>
    </source>
</evidence>
<dbReference type="OrthoDB" id="3599725at2"/>
<keyword evidence="4 7" id="KW-0560">Oxidoreductase</keyword>
<dbReference type="PANTHER" id="PTHR46696:SF6">
    <property type="entry name" value="P450, PUTATIVE (EUROFUNG)-RELATED"/>
    <property type="match status" value="1"/>
</dbReference>
<dbReference type="InterPro" id="IPR017972">
    <property type="entry name" value="Cyt_P450_CS"/>
</dbReference>
<comment type="similarity">
    <text evidence="1 7">Belongs to the cytochrome P450 family.</text>
</comment>
<dbReference type="PRINTS" id="PR00385">
    <property type="entry name" value="P450"/>
</dbReference>
<gene>
    <name evidence="8" type="ORF">SAMN04489712_12215</name>
</gene>
<reference evidence="9" key="1">
    <citation type="submission" date="2016-10" db="EMBL/GenBank/DDBJ databases">
        <authorList>
            <person name="Varghese N."/>
            <person name="Submissions S."/>
        </authorList>
    </citation>
    <scope>NUCLEOTIDE SEQUENCE [LARGE SCALE GENOMIC DNA]</scope>
    <source>
        <strain evidence="9">DSM 43163</strain>
    </source>
</reference>
<proteinExistence type="inferred from homology"/>
<name>A0A1H6DTE5_9ACTN</name>
<dbReference type="PANTHER" id="PTHR46696">
    <property type="entry name" value="P450, PUTATIVE (EUROFUNG)-RELATED"/>
    <property type="match status" value="1"/>
</dbReference>
<dbReference type="AlphaFoldDB" id="A0A1H6DTE5"/>
<dbReference type="CDD" id="cd11035">
    <property type="entry name" value="P450cam-like"/>
    <property type="match status" value="1"/>
</dbReference>
<dbReference type="PRINTS" id="PR00359">
    <property type="entry name" value="BP450"/>
</dbReference>
<evidence type="ECO:0000256" key="4">
    <source>
        <dbReference type="ARBA" id="ARBA00023002"/>
    </source>
</evidence>
<keyword evidence="9" id="KW-1185">Reference proteome</keyword>
<dbReference type="FunFam" id="1.10.630.10:FF:000018">
    <property type="entry name" value="Cytochrome P450 monooxygenase"/>
    <property type="match status" value="1"/>
</dbReference>
<organism evidence="8 9">
    <name type="scientific">Thermomonospora echinospora</name>
    <dbReference type="NCBI Taxonomy" id="1992"/>
    <lineage>
        <taxon>Bacteria</taxon>
        <taxon>Bacillati</taxon>
        <taxon>Actinomycetota</taxon>
        <taxon>Actinomycetes</taxon>
        <taxon>Streptosporangiales</taxon>
        <taxon>Thermomonosporaceae</taxon>
        <taxon>Thermomonospora</taxon>
    </lineage>
</organism>
<dbReference type="Gene3D" id="1.10.630.10">
    <property type="entry name" value="Cytochrome P450"/>
    <property type="match status" value="1"/>
</dbReference>
<dbReference type="SUPFAM" id="SSF48264">
    <property type="entry name" value="Cytochrome P450"/>
    <property type="match status" value="1"/>
</dbReference>
<accession>A0A1H6DTE5</accession>
<evidence type="ECO:0000256" key="3">
    <source>
        <dbReference type="ARBA" id="ARBA00022723"/>
    </source>
</evidence>
<dbReference type="Pfam" id="PF00067">
    <property type="entry name" value="p450"/>
    <property type="match status" value="2"/>
</dbReference>
<keyword evidence="2 7" id="KW-0349">Heme</keyword>
<dbReference type="PROSITE" id="PS00086">
    <property type="entry name" value="CYTOCHROME_P450"/>
    <property type="match status" value="1"/>
</dbReference>
<dbReference type="Proteomes" id="UP000236723">
    <property type="component" value="Unassembled WGS sequence"/>
</dbReference>
<dbReference type="InterPro" id="IPR002397">
    <property type="entry name" value="Cyt_P450_B"/>
</dbReference>
<evidence type="ECO:0000256" key="2">
    <source>
        <dbReference type="ARBA" id="ARBA00022617"/>
    </source>
</evidence>
<keyword evidence="5 7" id="KW-0408">Iron</keyword>
<keyword evidence="6 7" id="KW-0503">Monooxygenase</keyword>
<evidence type="ECO:0000256" key="1">
    <source>
        <dbReference type="ARBA" id="ARBA00010617"/>
    </source>
</evidence>
<dbReference type="EMBL" id="FNVO01000022">
    <property type="protein sequence ID" value="SEG88499.1"/>
    <property type="molecule type" value="Genomic_DNA"/>
</dbReference>
<sequence>MTIASDPAGLEPTIRYEDLDVPVSAPCARFEEFDKLREQAPAHFGTALGNEFWLITRMAEIRATYQNTDAISNRAVVPHQPDPPYKWIPEMLDPPEHTKWRKLLGPFFAPGAVDRLEPKLRQRFDEIMDDVVDRGRCDYVADVALRFPNTIFMEMMGLPISDADQFQVWQTAILHKGASAPEAAFQAMLEVNDYFAALIAERRRNPREDIVSIASTWRIDGEPVSEEDLHGLCLLLFMAGLDTVAMQLSYSMYHLAANPEDRRRVVEDPALFAPAIEEFLRYYAFVTPGRKVVKDTEIAGCPVKAGQMVWLPLVSANRDPREFPDADKVIIDRKDNRHLAFGAGPHRCLGSHLARRELTIGLTEWHRRIPDYHLDPDVEIREHGGQIGLDNLPLVWNVRG</sequence>
<dbReference type="InterPro" id="IPR036396">
    <property type="entry name" value="Cyt_P450_sf"/>
</dbReference>
<dbReference type="InterPro" id="IPR001128">
    <property type="entry name" value="Cyt_P450"/>
</dbReference>
<dbReference type="GO" id="GO:0016705">
    <property type="term" value="F:oxidoreductase activity, acting on paired donors, with incorporation or reduction of molecular oxygen"/>
    <property type="evidence" value="ECO:0007669"/>
    <property type="project" value="InterPro"/>
</dbReference>
<dbReference type="GO" id="GO:0005506">
    <property type="term" value="F:iron ion binding"/>
    <property type="evidence" value="ECO:0007669"/>
    <property type="project" value="InterPro"/>
</dbReference>
<protein>
    <submittedName>
        <fullName evidence="8">Cytochrome P450</fullName>
    </submittedName>
</protein>
<dbReference type="GO" id="GO:0004497">
    <property type="term" value="F:monooxygenase activity"/>
    <property type="evidence" value="ECO:0007669"/>
    <property type="project" value="UniProtKB-KW"/>
</dbReference>
<dbReference type="GO" id="GO:0020037">
    <property type="term" value="F:heme binding"/>
    <property type="evidence" value="ECO:0007669"/>
    <property type="project" value="InterPro"/>
</dbReference>
<evidence type="ECO:0000256" key="6">
    <source>
        <dbReference type="ARBA" id="ARBA00023033"/>
    </source>
</evidence>
<evidence type="ECO:0000313" key="8">
    <source>
        <dbReference type="EMBL" id="SEG88499.1"/>
    </source>
</evidence>
<dbReference type="RefSeq" id="WP_103943451.1">
    <property type="nucleotide sequence ID" value="NZ_FNVO01000022.1"/>
</dbReference>
<evidence type="ECO:0000256" key="5">
    <source>
        <dbReference type="ARBA" id="ARBA00023004"/>
    </source>
</evidence>
<evidence type="ECO:0000256" key="7">
    <source>
        <dbReference type="RuleBase" id="RU000461"/>
    </source>
</evidence>